<dbReference type="AlphaFoldDB" id="A0A6A5SCP4"/>
<sequence>MDKVLEDLPIKQASHQDSSAPEQQLGGEPVQSIESEPGPANNQEVELAKSAWGVPMAGEHLRNCKDQVEQPSSLATPDVIPEPGVEGGGALSELRNRRETGSHRGVHAPERAGDPGTRDWRGSHGGRSLAQPSNRLTTQATTAASAVPAKVKYDQQANQRQRSGTCDPTPLPLTRNTRLSAQLAGSKTDINVH</sequence>
<feature type="compositionally biased region" description="Polar residues" evidence="1">
    <location>
        <begin position="174"/>
        <end position="193"/>
    </location>
</feature>
<reference evidence="2" key="1">
    <citation type="journal article" date="2020" name="Stud. Mycol.">
        <title>101 Dothideomycetes genomes: a test case for predicting lifestyles and emergence of pathogens.</title>
        <authorList>
            <person name="Haridas S."/>
            <person name="Albert R."/>
            <person name="Binder M."/>
            <person name="Bloem J."/>
            <person name="Labutti K."/>
            <person name="Salamov A."/>
            <person name="Andreopoulos B."/>
            <person name="Baker S."/>
            <person name="Barry K."/>
            <person name="Bills G."/>
            <person name="Bluhm B."/>
            <person name="Cannon C."/>
            <person name="Castanera R."/>
            <person name="Culley D."/>
            <person name="Daum C."/>
            <person name="Ezra D."/>
            <person name="Gonzalez J."/>
            <person name="Henrissat B."/>
            <person name="Kuo A."/>
            <person name="Liang C."/>
            <person name="Lipzen A."/>
            <person name="Lutzoni F."/>
            <person name="Magnuson J."/>
            <person name="Mondo S."/>
            <person name="Nolan M."/>
            <person name="Ohm R."/>
            <person name="Pangilinan J."/>
            <person name="Park H.-J."/>
            <person name="Ramirez L."/>
            <person name="Alfaro M."/>
            <person name="Sun H."/>
            <person name="Tritt A."/>
            <person name="Yoshinaga Y."/>
            <person name="Zwiers L.-H."/>
            <person name="Turgeon B."/>
            <person name="Goodwin S."/>
            <person name="Spatafora J."/>
            <person name="Crous P."/>
            <person name="Grigoriev I."/>
        </authorList>
    </citation>
    <scope>NUCLEOTIDE SEQUENCE</scope>
    <source>
        <strain evidence="2">CBS 161.51</strain>
    </source>
</reference>
<feature type="compositionally biased region" description="Basic and acidic residues" evidence="1">
    <location>
        <begin position="59"/>
        <end position="68"/>
    </location>
</feature>
<protein>
    <submittedName>
        <fullName evidence="2">Uncharacterized protein</fullName>
    </submittedName>
</protein>
<dbReference type="EMBL" id="ML976202">
    <property type="protein sequence ID" value="KAF1936226.1"/>
    <property type="molecule type" value="Genomic_DNA"/>
</dbReference>
<feature type="compositionally biased region" description="Polar residues" evidence="1">
    <location>
        <begin position="130"/>
        <end position="144"/>
    </location>
</feature>
<evidence type="ECO:0000313" key="3">
    <source>
        <dbReference type="Proteomes" id="UP000800038"/>
    </source>
</evidence>
<evidence type="ECO:0000313" key="2">
    <source>
        <dbReference type="EMBL" id="KAF1936226.1"/>
    </source>
</evidence>
<feature type="compositionally biased region" description="Polar residues" evidence="1">
    <location>
        <begin position="13"/>
        <end position="22"/>
    </location>
</feature>
<accession>A0A6A5SCP4</accession>
<keyword evidence="3" id="KW-1185">Reference proteome</keyword>
<feature type="compositionally biased region" description="Basic and acidic residues" evidence="1">
    <location>
        <begin position="94"/>
        <end position="122"/>
    </location>
</feature>
<organism evidence="2 3">
    <name type="scientific">Clathrospora elynae</name>
    <dbReference type="NCBI Taxonomy" id="706981"/>
    <lineage>
        <taxon>Eukaryota</taxon>
        <taxon>Fungi</taxon>
        <taxon>Dikarya</taxon>
        <taxon>Ascomycota</taxon>
        <taxon>Pezizomycotina</taxon>
        <taxon>Dothideomycetes</taxon>
        <taxon>Pleosporomycetidae</taxon>
        <taxon>Pleosporales</taxon>
        <taxon>Diademaceae</taxon>
        <taxon>Clathrospora</taxon>
    </lineage>
</organism>
<evidence type="ECO:0000256" key="1">
    <source>
        <dbReference type="SAM" id="MobiDB-lite"/>
    </source>
</evidence>
<proteinExistence type="predicted"/>
<name>A0A6A5SCP4_9PLEO</name>
<gene>
    <name evidence="2" type="ORF">EJ02DRAFT_470601</name>
</gene>
<feature type="region of interest" description="Disordered" evidence="1">
    <location>
        <begin position="1"/>
        <end position="193"/>
    </location>
</feature>
<feature type="compositionally biased region" description="Polar residues" evidence="1">
    <location>
        <begin position="155"/>
        <end position="166"/>
    </location>
</feature>
<dbReference type="Proteomes" id="UP000800038">
    <property type="component" value="Unassembled WGS sequence"/>
</dbReference>